<keyword evidence="2 5" id="KW-0238">DNA-binding</keyword>
<dbReference type="HOGENOM" id="CLU_313366_0_0_1"/>
<gene>
    <name evidence="8" type="primary">Dwil\GK13587</name>
    <name evidence="8" type="ORF">Dwil_GK13587</name>
</gene>
<evidence type="ECO:0000256" key="6">
    <source>
        <dbReference type="SAM" id="MobiDB-lite"/>
    </source>
</evidence>
<evidence type="ECO:0000256" key="4">
    <source>
        <dbReference type="ARBA" id="ARBA00023242"/>
    </source>
</evidence>
<dbReference type="KEGG" id="dwi:6651562"/>
<feature type="region of interest" description="Disordered" evidence="6">
    <location>
        <begin position="203"/>
        <end position="293"/>
    </location>
</feature>
<dbReference type="Gene3D" id="1.10.30.10">
    <property type="entry name" value="High mobility group box domain"/>
    <property type="match status" value="1"/>
</dbReference>
<dbReference type="GO" id="GO:0000978">
    <property type="term" value="F:RNA polymerase II cis-regulatory region sequence-specific DNA binding"/>
    <property type="evidence" value="ECO:0007669"/>
    <property type="project" value="TreeGrafter"/>
</dbReference>
<dbReference type="FunCoup" id="B4NHW3">
    <property type="interactions" value="39"/>
</dbReference>
<dbReference type="AlphaFoldDB" id="B4NHW3"/>
<dbReference type="PANTHER" id="PTHR45789:SF2">
    <property type="entry name" value="FI18025P1"/>
    <property type="match status" value="1"/>
</dbReference>
<dbReference type="GO" id="GO:0045165">
    <property type="term" value="P:cell fate commitment"/>
    <property type="evidence" value="ECO:0007669"/>
    <property type="project" value="TreeGrafter"/>
</dbReference>
<dbReference type="OrthoDB" id="6247875at2759"/>
<dbReference type="InParanoid" id="B4NHW3"/>
<evidence type="ECO:0000259" key="7">
    <source>
        <dbReference type="PROSITE" id="PS50118"/>
    </source>
</evidence>
<feature type="region of interest" description="Disordered" evidence="6">
    <location>
        <begin position="335"/>
        <end position="423"/>
    </location>
</feature>
<keyword evidence="4 5" id="KW-0539">Nucleus</keyword>
<evidence type="ECO:0000256" key="1">
    <source>
        <dbReference type="ARBA" id="ARBA00023015"/>
    </source>
</evidence>
<dbReference type="EMBL" id="CH964272">
    <property type="protein sequence ID" value="EDW83613.2"/>
    <property type="molecule type" value="Genomic_DNA"/>
</dbReference>
<evidence type="ECO:0000256" key="2">
    <source>
        <dbReference type="ARBA" id="ARBA00023125"/>
    </source>
</evidence>
<dbReference type="SUPFAM" id="SSF47095">
    <property type="entry name" value="HMG-box"/>
    <property type="match status" value="1"/>
</dbReference>
<dbReference type="GO" id="GO:0005634">
    <property type="term" value="C:nucleus"/>
    <property type="evidence" value="ECO:0007669"/>
    <property type="project" value="UniProtKB-UniRule"/>
</dbReference>
<feature type="DNA-binding region" description="HMG box" evidence="5">
    <location>
        <begin position="423"/>
        <end position="491"/>
    </location>
</feature>
<feature type="compositionally biased region" description="Polar residues" evidence="6">
    <location>
        <begin position="368"/>
        <end position="379"/>
    </location>
</feature>
<dbReference type="CDD" id="cd22042">
    <property type="entry name" value="HMG-box_EGL13-like"/>
    <property type="match status" value="1"/>
</dbReference>
<feature type="compositionally biased region" description="Low complexity" evidence="6">
    <location>
        <begin position="277"/>
        <end position="287"/>
    </location>
</feature>
<dbReference type="Proteomes" id="UP000007798">
    <property type="component" value="Unassembled WGS sequence"/>
</dbReference>
<dbReference type="eggNOG" id="KOG0528">
    <property type="taxonomic scope" value="Eukaryota"/>
</dbReference>
<accession>B4NHW3</accession>
<dbReference type="InterPro" id="IPR036910">
    <property type="entry name" value="HMG_box_dom_sf"/>
</dbReference>
<reference evidence="8 9" key="1">
    <citation type="journal article" date="2007" name="Nature">
        <title>Evolution of genes and genomes on the Drosophila phylogeny.</title>
        <authorList>
            <consortium name="Drosophila 12 Genomes Consortium"/>
            <person name="Clark A.G."/>
            <person name="Eisen M.B."/>
            <person name="Smith D.R."/>
            <person name="Bergman C.M."/>
            <person name="Oliver B."/>
            <person name="Markow T.A."/>
            <person name="Kaufman T.C."/>
            <person name="Kellis M."/>
            <person name="Gelbart W."/>
            <person name="Iyer V.N."/>
            <person name="Pollard D.A."/>
            <person name="Sackton T.B."/>
            <person name="Larracuente A.M."/>
            <person name="Singh N.D."/>
            <person name="Abad J.P."/>
            <person name="Abt D.N."/>
            <person name="Adryan B."/>
            <person name="Aguade M."/>
            <person name="Akashi H."/>
            <person name="Anderson W.W."/>
            <person name="Aquadro C.F."/>
            <person name="Ardell D.H."/>
            <person name="Arguello R."/>
            <person name="Artieri C.G."/>
            <person name="Barbash D.A."/>
            <person name="Barker D."/>
            <person name="Barsanti P."/>
            <person name="Batterham P."/>
            <person name="Batzoglou S."/>
            <person name="Begun D."/>
            <person name="Bhutkar A."/>
            <person name="Blanco E."/>
            <person name="Bosak S.A."/>
            <person name="Bradley R.K."/>
            <person name="Brand A.D."/>
            <person name="Brent M.R."/>
            <person name="Brooks A.N."/>
            <person name="Brown R.H."/>
            <person name="Butlin R.K."/>
            <person name="Caggese C."/>
            <person name="Calvi B.R."/>
            <person name="Bernardo de Carvalho A."/>
            <person name="Caspi A."/>
            <person name="Castrezana S."/>
            <person name="Celniker S.E."/>
            <person name="Chang J.L."/>
            <person name="Chapple C."/>
            <person name="Chatterji S."/>
            <person name="Chinwalla A."/>
            <person name="Civetta A."/>
            <person name="Clifton S.W."/>
            <person name="Comeron J.M."/>
            <person name="Costello J.C."/>
            <person name="Coyne J.A."/>
            <person name="Daub J."/>
            <person name="David R.G."/>
            <person name="Delcher A.L."/>
            <person name="Delehaunty K."/>
            <person name="Do C.B."/>
            <person name="Ebling H."/>
            <person name="Edwards K."/>
            <person name="Eickbush T."/>
            <person name="Evans J.D."/>
            <person name="Filipski A."/>
            <person name="Findeiss S."/>
            <person name="Freyhult E."/>
            <person name="Fulton L."/>
            <person name="Fulton R."/>
            <person name="Garcia A.C."/>
            <person name="Gardiner A."/>
            <person name="Garfield D.A."/>
            <person name="Garvin B.E."/>
            <person name="Gibson G."/>
            <person name="Gilbert D."/>
            <person name="Gnerre S."/>
            <person name="Godfrey J."/>
            <person name="Good R."/>
            <person name="Gotea V."/>
            <person name="Gravely B."/>
            <person name="Greenberg A.J."/>
            <person name="Griffiths-Jones S."/>
            <person name="Gross S."/>
            <person name="Guigo R."/>
            <person name="Gustafson E.A."/>
            <person name="Haerty W."/>
            <person name="Hahn M.W."/>
            <person name="Halligan D.L."/>
            <person name="Halpern A.L."/>
            <person name="Halter G.M."/>
            <person name="Han M.V."/>
            <person name="Heger A."/>
            <person name="Hillier L."/>
            <person name="Hinrichs A.S."/>
            <person name="Holmes I."/>
            <person name="Hoskins R.A."/>
            <person name="Hubisz M.J."/>
            <person name="Hultmark D."/>
            <person name="Huntley M.A."/>
            <person name="Jaffe D.B."/>
            <person name="Jagadeeshan S."/>
            <person name="Jeck W.R."/>
            <person name="Johnson J."/>
            <person name="Jones C.D."/>
            <person name="Jordan W.C."/>
            <person name="Karpen G.H."/>
            <person name="Kataoka E."/>
            <person name="Keightley P.D."/>
            <person name="Kheradpour P."/>
            <person name="Kirkness E.F."/>
            <person name="Koerich L.B."/>
            <person name="Kristiansen K."/>
            <person name="Kudrna D."/>
            <person name="Kulathinal R.J."/>
            <person name="Kumar S."/>
            <person name="Kwok R."/>
            <person name="Lander E."/>
            <person name="Langley C.H."/>
            <person name="Lapoint R."/>
            <person name="Lazzaro B.P."/>
            <person name="Lee S.J."/>
            <person name="Levesque L."/>
            <person name="Li R."/>
            <person name="Lin C.F."/>
            <person name="Lin M.F."/>
            <person name="Lindblad-Toh K."/>
            <person name="Llopart A."/>
            <person name="Long M."/>
            <person name="Low L."/>
            <person name="Lozovsky E."/>
            <person name="Lu J."/>
            <person name="Luo M."/>
            <person name="Machado C.A."/>
            <person name="Makalowski W."/>
            <person name="Marzo M."/>
            <person name="Matsuda M."/>
            <person name="Matzkin L."/>
            <person name="McAllister B."/>
            <person name="McBride C.S."/>
            <person name="McKernan B."/>
            <person name="McKernan K."/>
            <person name="Mendez-Lago M."/>
            <person name="Minx P."/>
            <person name="Mollenhauer M.U."/>
            <person name="Montooth K."/>
            <person name="Mount S.M."/>
            <person name="Mu X."/>
            <person name="Myers E."/>
            <person name="Negre B."/>
            <person name="Newfeld S."/>
            <person name="Nielsen R."/>
            <person name="Noor M.A."/>
            <person name="O'Grady P."/>
            <person name="Pachter L."/>
            <person name="Papaceit M."/>
            <person name="Parisi M.J."/>
            <person name="Parisi M."/>
            <person name="Parts L."/>
            <person name="Pedersen J.S."/>
            <person name="Pesole G."/>
            <person name="Phillippy A.M."/>
            <person name="Ponting C.P."/>
            <person name="Pop M."/>
            <person name="Porcelli D."/>
            <person name="Powell J.R."/>
            <person name="Prohaska S."/>
            <person name="Pruitt K."/>
            <person name="Puig M."/>
            <person name="Quesneville H."/>
            <person name="Ram K.R."/>
            <person name="Rand D."/>
            <person name="Rasmussen M.D."/>
            <person name="Reed L.K."/>
            <person name="Reenan R."/>
            <person name="Reily A."/>
            <person name="Remington K.A."/>
            <person name="Rieger T.T."/>
            <person name="Ritchie M.G."/>
            <person name="Robin C."/>
            <person name="Rogers Y.H."/>
            <person name="Rohde C."/>
            <person name="Rozas J."/>
            <person name="Rubenfield M.J."/>
            <person name="Ruiz A."/>
            <person name="Russo S."/>
            <person name="Salzberg S.L."/>
            <person name="Sanchez-Gracia A."/>
            <person name="Saranga D.J."/>
            <person name="Sato H."/>
            <person name="Schaeffer S.W."/>
            <person name="Schatz M.C."/>
            <person name="Schlenke T."/>
            <person name="Schwartz R."/>
            <person name="Segarra C."/>
            <person name="Singh R.S."/>
            <person name="Sirot L."/>
            <person name="Sirota M."/>
            <person name="Sisneros N.B."/>
            <person name="Smith C.D."/>
            <person name="Smith T.F."/>
            <person name="Spieth J."/>
            <person name="Stage D.E."/>
            <person name="Stark A."/>
            <person name="Stephan W."/>
            <person name="Strausberg R.L."/>
            <person name="Strempel S."/>
            <person name="Sturgill D."/>
            <person name="Sutton G."/>
            <person name="Sutton G.G."/>
            <person name="Tao W."/>
            <person name="Teichmann S."/>
            <person name="Tobari Y.N."/>
            <person name="Tomimura Y."/>
            <person name="Tsolas J.M."/>
            <person name="Valente V.L."/>
            <person name="Venter E."/>
            <person name="Venter J.C."/>
            <person name="Vicario S."/>
            <person name="Vieira F.G."/>
            <person name="Vilella A.J."/>
            <person name="Villasante A."/>
            <person name="Walenz B."/>
            <person name="Wang J."/>
            <person name="Wasserman M."/>
            <person name="Watts T."/>
            <person name="Wilson D."/>
            <person name="Wilson R.K."/>
            <person name="Wing R.A."/>
            <person name="Wolfner M.F."/>
            <person name="Wong A."/>
            <person name="Wong G.K."/>
            <person name="Wu C.I."/>
            <person name="Wu G."/>
            <person name="Yamamoto D."/>
            <person name="Yang H.P."/>
            <person name="Yang S.P."/>
            <person name="Yorke J.A."/>
            <person name="Yoshida K."/>
            <person name="Zdobnov E."/>
            <person name="Zhang P."/>
            <person name="Zhang Y."/>
            <person name="Zimin A.V."/>
            <person name="Baldwin J."/>
            <person name="Abdouelleil A."/>
            <person name="Abdulkadir J."/>
            <person name="Abebe A."/>
            <person name="Abera B."/>
            <person name="Abreu J."/>
            <person name="Acer S.C."/>
            <person name="Aftuck L."/>
            <person name="Alexander A."/>
            <person name="An P."/>
            <person name="Anderson E."/>
            <person name="Anderson S."/>
            <person name="Arachi H."/>
            <person name="Azer M."/>
            <person name="Bachantsang P."/>
            <person name="Barry A."/>
            <person name="Bayul T."/>
            <person name="Berlin A."/>
            <person name="Bessette D."/>
            <person name="Bloom T."/>
            <person name="Blye J."/>
            <person name="Boguslavskiy L."/>
            <person name="Bonnet C."/>
            <person name="Boukhgalter B."/>
            <person name="Bourzgui I."/>
            <person name="Brown A."/>
            <person name="Cahill P."/>
            <person name="Channer S."/>
            <person name="Cheshatsang Y."/>
            <person name="Chuda L."/>
            <person name="Citroen M."/>
            <person name="Collymore A."/>
            <person name="Cooke P."/>
            <person name="Costello M."/>
            <person name="D'Aco K."/>
            <person name="Daza R."/>
            <person name="De Haan G."/>
            <person name="DeGray S."/>
            <person name="DeMaso C."/>
            <person name="Dhargay N."/>
            <person name="Dooley K."/>
            <person name="Dooley E."/>
            <person name="Doricent M."/>
            <person name="Dorje P."/>
            <person name="Dorjee K."/>
            <person name="Dupes A."/>
            <person name="Elong R."/>
            <person name="Falk J."/>
            <person name="Farina A."/>
            <person name="Faro S."/>
            <person name="Ferguson D."/>
            <person name="Fisher S."/>
            <person name="Foley C.D."/>
            <person name="Franke A."/>
            <person name="Friedrich D."/>
            <person name="Gadbois L."/>
            <person name="Gearin G."/>
            <person name="Gearin C.R."/>
            <person name="Giannoukos G."/>
            <person name="Goode T."/>
            <person name="Graham J."/>
            <person name="Grandbois E."/>
            <person name="Grewal S."/>
            <person name="Gyaltsen K."/>
            <person name="Hafez N."/>
            <person name="Hagos B."/>
            <person name="Hall J."/>
            <person name="Henson C."/>
            <person name="Hollinger A."/>
            <person name="Honan T."/>
            <person name="Huard M.D."/>
            <person name="Hughes L."/>
            <person name="Hurhula B."/>
            <person name="Husby M.E."/>
            <person name="Kamat A."/>
            <person name="Kanga B."/>
            <person name="Kashin S."/>
            <person name="Khazanovich D."/>
            <person name="Kisner P."/>
            <person name="Lance K."/>
            <person name="Lara M."/>
            <person name="Lee W."/>
            <person name="Lennon N."/>
            <person name="Letendre F."/>
            <person name="LeVine R."/>
            <person name="Lipovsky A."/>
            <person name="Liu X."/>
            <person name="Liu J."/>
            <person name="Liu S."/>
            <person name="Lokyitsang T."/>
            <person name="Lokyitsang Y."/>
            <person name="Lubonja R."/>
            <person name="Lui A."/>
            <person name="MacDonald P."/>
            <person name="Magnisalis V."/>
            <person name="Maru K."/>
            <person name="Matthews C."/>
            <person name="McCusker W."/>
            <person name="McDonough S."/>
            <person name="Mehta T."/>
            <person name="Meldrim J."/>
            <person name="Meneus L."/>
            <person name="Mihai O."/>
            <person name="Mihalev A."/>
            <person name="Mihova T."/>
            <person name="Mittelman R."/>
            <person name="Mlenga V."/>
            <person name="Montmayeur A."/>
            <person name="Mulrain L."/>
            <person name="Navidi A."/>
            <person name="Naylor J."/>
            <person name="Negash T."/>
            <person name="Nguyen T."/>
            <person name="Nguyen N."/>
            <person name="Nicol R."/>
            <person name="Norbu C."/>
            <person name="Norbu N."/>
            <person name="Novod N."/>
            <person name="O'Neill B."/>
            <person name="Osman S."/>
            <person name="Markiewicz E."/>
            <person name="Oyono O.L."/>
            <person name="Patti C."/>
            <person name="Phunkhang P."/>
            <person name="Pierre F."/>
            <person name="Priest M."/>
            <person name="Raghuraman S."/>
            <person name="Rege F."/>
            <person name="Reyes R."/>
            <person name="Rise C."/>
            <person name="Rogov P."/>
            <person name="Ross K."/>
            <person name="Ryan E."/>
            <person name="Settipalli S."/>
            <person name="Shea T."/>
            <person name="Sherpa N."/>
            <person name="Shi L."/>
            <person name="Shih D."/>
            <person name="Sparrow T."/>
            <person name="Spaulding J."/>
            <person name="Stalker J."/>
            <person name="Stange-Thomann N."/>
            <person name="Stavropoulos S."/>
            <person name="Stone C."/>
            <person name="Strader C."/>
            <person name="Tesfaye S."/>
            <person name="Thomson T."/>
            <person name="Thoulutsang Y."/>
            <person name="Thoulutsang D."/>
            <person name="Topham K."/>
            <person name="Topping I."/>
            <person name="Tsamla T."/>
            <person name="Vassiliev H."/>
            <person name="Vo A."/>
            <person name="Wangchuk T."/>
            <person name="Wangdi T."/>
            <person name="Weiand M."/>
            <person name="Wilkinson J."/>
            <person name="Wilson A."/>
            <person name="Yadav S."/>
            <person name="Young G."/>
            <person name="Yu Q."/>
            <person name="Zembek L."/>
            <person name="Zhong D."/>
            <person name="Zimmer A."/>
            <person name="Zwirko Z."/>
            <person name="Jaffe D.B."/>
            <person name="Alvarez P."/>
            <person name="Brockman W."/>
            <person name="Butler J."/>
            <person name="Chin C."/>
            <person name="Gnerre S."/>
            <person name="Grabherr M."/>
            <person name="Kleber M."/>
            <person name="Mauceli E."/>
            <person name="MacCallum I."/>
        </authorList>
    </citation>
    <scope>NUCLEOTIDE SEQUENCE [LARGE SCALE GENOMIC DNA]</scope>
    <source>
        <strain evidence="9">Tucson 14030-0811.24</strain>
    </source>
</reference>
<evidence type="ECO:0000256" key="3">
    <source>
        <dbReference type="ARBA" id="ARBA00023163"/>
    </source>
</evidence>
<dbReference type="STRING" id="7260.B4NHW3"/>
<evidence type="ECO:0000256" key="5">
    <source>
        <dbReference type="PROSITE-ProRule" id="PRU00267"/>
    </source>
</evidence>
<name>B4NHW3_DROWI</name>
<dbReference type="SMR" id="B4NHW3"/>
<organism evidence="8 9">
    <name type="scientific">Drosophila willistoni</name>
    <name type="common">Fruit fly</name>
    <dbReference type="NCBI Taxonomy" id="7260"/>
    <lineage>
        <taxon>Eukaryota</taxon>
        <taxon>Metazoa</taxon>
        <taxon>Ecdysozoa</taxon>
        <taxon>Arthropoda</taxon>
        <taxon>Hexapoda</taxon>
        <taxon>Insecta</taxon>
        <taxon>Pterygota</taxon>
        <taxon>Neoptera</taxon>
        <taxon>Endopterygota</taxon>
        <taxon>Diptera</taxon>
        <taxon>Brachycera</taxon>
        <taxon>Muscomorpha</taxon>
        <taxon>Ephydroidea</taxon>
        <taxon>Drosophilidae</taxon>
        <taxon>Drosophila</taxon>
        <taxon>Sophophora</taxon>
    </lineage>
</organism>
<keyword evidence="3" id="KW-0804">Transcription</keyword>
<feature type="compositionally biased region" description="Basic residues" evidence="6">
    <location>
        <begin position="405"/>
        <end position="423"/>
    </location>
</feature>
<feature type="region of interest" description="Disordered" evidence="6">
    <location>
        <begin position="589"/>
        <end position="615"/>
    </location>
</feature>
<feature type="domain" description="HMG box" evidence="7">
    <location>
        <begin position="423"/>
        <end position="491"/>
    </location>
</feature>
<evidence type="ECO:0000313" key="9">
    <source>
        <dbReference type="Proteomes" id="UP000007798"/>
    </source>
</evidence>
<keyword evidence="9" id="KW-1185">Reference proteome</keyword>
<dbReference type="PROSITE" id="PS50118">
    <property type="entry name" value="HMG_BOX_2"/>
    <property type="match status" value="1"/>
</dbReference>
<dbReference type="GO" id="GO:0000981">
    <property type="term" value="F:DNA-binding transcription factor activity, RNA polymerase II-specific"/>
    <property type="evidence" value="ECO:0007669"/>
    <property type="project" value="TreeGrafter"/>
</dbReference>
<feature type="compositionally biased region" description="Polar residues" evidence="6">
    <location>
        <begin position="243"/>
        <end position="258"/>
    </location>
</feature>
<protein>
    <recommendedName>
        <fullName evidence="7">HMG box domain-containing protein</fullName>
    </recommendedName>
</protein>
<dbReference type="FunFam" id="1.10.30.10:FF:000003">
    <property type="entry name" value="Putative transcription factor SOX-6"/>
    <property type="match status" value="1"/>
</dbReference>
<sequence>MARLLTMLETQFESMTDIEASIQQQQLHNVQRLQQESCLQELHQQLSAQFSANRFPGPQHHHHQQQHQTSSGNLVPFLPAFLRPPVPSAQQLMHLIPGHVGHQSQHTGHSHGHRPMWPTAVAAAHIQALAAAVAATNNNNSCNNNNNLMSSSLSPMVNKQLSGDTAPPLDTVAGSGPGVGAGSGICGVAGGGGDARSESPVYGHAYCHNTPPDSPHGPRTGSAAAAQVQGQFGNAESEGSMFVPSSPTDQHHSIASQSDPHDTEMDAPLNLTKPKNSPGSSPISSSGPRERLTPAVVASPPLNWQPTSAVAQHQHQFVEMEATLLKTRGRIWNSAGGQGATTNNDSCPTLSTTSLGVGGTRAARISRDSINSCGTSSERSAAALDPECHTQVQPAPPSTQPQRHGNGHSHGHGHGHGHSKPHIKRPMNAFMVWAKDERRKILKACPDMHNSNISKILGARWKAMSNADKQPYYEEQSRLSKLHMEQHPDYRYRPRPKRTCIVDGKKMRISEYKVLMRNRRAEMRQLWCRAGGNGGGPGSVSADCPPGQDGSTVQAVVAAAAAAYHLQDMGQGQDGAACSGSSVGGGNFYYPPESLSPSGFSSEDMEMSSQRDIDD</sequence>
<proteinExistence type="predicted"/>
<keyword evidence="1" id="KW-0805">Transcription regulation</keyword>
<dbReference type="Pfam" id="PF00505">
    <property type="entry name" value="HMG_box"/>
    <property type="match status" value="1"/>
</dbReference>
<dbReference type="InterPro" id="IPR009071">
    <property type="entry name" value="HMG_box_dom"/>
</dbReference>
<evidence type="ECO:0000313" key="8">
    <source>
        <dbReference type="EMBL" id="EDW83613.2"/>
    </source>
</evidence>
<dbReference type="SMART" id="SM00398">
    <property type="entry name" value="HMG"/>
    <property type="match status" value="1"/>
</dbReference>
<dbReference type="InterPro" id="IPR051356">
    <property type="entry name" value="SOX/SOX-like_TF"/>
</dbReference>
<dbReference type="PANTHER" id="PTHR45789">
    <property type="entry name" value="FI18025P1"/>
    <property type="match status" value="1"/>
</dbReference>